<proteinExistence type="predicted"/>
<reference evidence="2 3" key="1">
    <citation type="submission" date="2019-09" db="EMBL/GenBank/DDBJ databases">
        <title>Distinct polysaccharide growth profiles of human intestinal Prevotella copri isolates.</title>
        <authorList>
            <person name="Fehlner-Peach H."/>
            <person name="Magnabosco C."/>
            <person name="Raghavan V."/>
            <person name="Scher J.U."/>
            <person name="Tett A."/>
            <person name="Cox L.M."/>
            <person name="Gottsegen C."/>
            <person name="Watters A."/>
            <person name="Wiltshire- Gordon J.D."/>
            <person name="Segata N."/>
            <person name="Bonneau R."/>
            <person name="Littman D.R."/>
        </authorList>
    </citation>
    <scope>NUCLEOTIDE SEQUENCE [LARGE SCALE GENOMIC DNA]</scope>
    <source>
        <strain evidence="3">iAQ1173</strain>
    </source>
</reference>
<sequence length="133" mass="15092">MAIKEQTSEGNLFPDMPTTPATVPVSTPKKCGRKPLVREPEPRPDLTKEEMREKLIGIKEIESVTGIRYIRLHVTAKMIIGIRESSGKEFTINLDELYKAYTQCNHFTSPEVKKYIFMGHSPAVALLRYLKNG</sequence>
<dbReference type="OrthoDB" id="1079212at2"/>
<organism evidence="2 3">
    <name type="scientific">Segatella copri</name>
    <dbReference type="NCBI Taxonomy" id="165179"/>
    <lineage>
        <taxon>Bacteria</taxon>
        <taxon>Pseudomonadati</taxon>
        <taxon>Bacteroidota</taxon>
        <taxon>Bacteroidia</taxon>
        <taxon>Bacteroidales</taxon>
        <taxon>Prevotellaceae</taxon>
        <taxon>Segatella</taxon>
    </lineage>
</organism>
<keyword evidence="3" id="KW-1185">Reference proteome</keyword>
<feature type="compositionally biased region" description="Basic and acidic residues" evidence="1">
    <location>
        <begin position="36"/>
        <end position="46"/>
    </location>
</feature>
<accession>A0A6A7W9I2</accession>
<feature type="region of interest" description="Disordered" evidence="1">
    <location>
        <begin position="1"/>
        <end position="46"/>
    </location>
</feature>
<feature type="compositionally biased region" description="Low complexity" evidence="1">
    <location>
        <begin position="18"/>
        <end position="28"/>
    </location>
</feature>
<evidence type="ECO:0000313" key="3">
    <source>
        <dbReference type="Proteomes" id="UP000384372"/>
    </source>
</evidence>
<evidence type="ECO:0000313" key="2">
    <source>
        <dbReference type="EMBL" id="MQP11154.1"/>
    </source>
</evidence>
<gene>
    <name evidence="2" type="ORF">F7D20_04065</name>
</gene>
<dbReference type="RefSeq" id="WP_158462955.1">
    <property type="nucleotide sequence ID" value="NZ_VZAD01000036.1"/>
</dbReference>
<evidence type="ECO:0000256" key="1">
    <source>
        <dbReference type="SAM" id="MobiDB-lite"/>
    </source>
</evidence>
<dbReference type="AlphaFoldDB" id="A0A6A7W9I2"/>
<name>A0A6A7W9I2_9BACT</name>
<dbReference type="EMBL" id="VZAD01000036">
    <property type="protein sequence ID" value="MQP11154.1"/>
    <property type="molecule type" value="Genomic_DNA"/>
</dbReference>
<comment type="caution">
    <text evidence="2">The sequence shown here is derived from an EMBL/GenBank/DDBJ whole genome shotgun (WGS) entry which is preliminary data.</text>
</comment>
<protein>
    <submittedName>
        <fullName evidence="2">Uncharacterized protein</fullName>
    </submittedName>
</protein>
<dbReference type="Proteomes" id="UP000384372">
    <property type="component" value="Unassembled WGS sequence"/>
</dbReference>